<dbReference type="OrthoDB" id="1524994at2"/>
<accession>A0A5B8UFT2</accession>
<dbReference type="PROSITE" id="PS51257">
    <property type="entry name" value="PROKAR_LIPOPROTEIN"/>
    <property type="match status" value="1"/>
</dbReference>
<protein>
    <submittedName>
        <fullName evidence="1">Cytochrome c</fullName>
    </submittedName>
</protein>
<reference evidence="1 2" key="1">
    <citation type="journal article" date="2015" name="Int. J. Syst. Evol. Microbiol.">
        <title>Flavisolibacter ginsenosidimutans sp. nov., with ginsenoside-converting activity isolated from soil used for cultivating ginseng.</title>
        <authorList>
            <person name="Zhao Y."/>
            <person name="Liu Q."/>
            <person name="Kang M.S."/>
            <person name="Jin F."/>
            <person name="Yu H."/>
            <person name="Im W.T."/>
        </authorList>
    </citation>
    <scope>NUCLEOTIDE SEQUENCE [LARGE SCALE GENOMIC DNA]</scope>
    <source>
        <strain evidence="1 2">Gsoil 636</strain>
    </source>
</reference>
<dbReference type="AlphaFoldDB" id="A0A5B8UFT2"/>
<dbReference type="Proteomes" id="UP000321204">
    <property type="component" value="Chromosome"/>
</dbReference>
<evidence type="ECO:0000313" key="2">
    <source>
        <dbReference type="Proteomes" id="UP000321204"/>
    </source>
</evidence>
<dbReference type="RefSeq" id="WP_146784430.1">
    <property type="nucleotide sequence ID" value="NZ_BAABIO010000002.1"/>
</dbReference>
<dbReference type="KEGG" id="fgg:FSB75_06350"/>
<organism evidence="1 2">
    <name type="scientific">Flavisolibacter ginsenosidimutans</name>
    <dbReference type="NCBI Taxonomy" id="661481"/>
    <lineage>
        <taxon>Bacteria</taxon>
        <taxon>Pseudomonadati</taxon>
        <taxon>Bacteroidota</taxon>
        <taxon>Chitinophagia</taxon>
        <taxon>Chitinophagales</taxon>
        <taxon>Chitinophagaceae</taxon>
        <taxon>Flavisolibacter</taxon>
    </lineage>
</organism>
<sequence>MKALYISACLVLLVGLGAGLTGCYKDIITQADPDGPPMAVSFKDDLVPIFSKNCALSGCHATGGHSPDLTTDNAYKSLNNGIYVNTLIPKQSKVYQMINGEMSTYIPSPLDKKKVYDWIRNGAPNN</sequence>
<name>A0A5B8UFT2_9BACT</name>
<evidence type="ECO:0000313" key="1">
    <source>
        <dbReference type="EMBL" id="QEC55537.1"/>
    </source>
</evidence>
<proteinExistence type="predicted"/>
<keyword evidence="2" id="KW-1185">Reference proteome</keyword>
<dbReference type="EMBL" id="CP042433">
    <property type="protein sequence ID" value="QEC55537.1"/>
    <property type="molecule type" value="Genomic_DNA"/>
</dbReference>
<gene>
    <name evidence="1" type="ORF">FSB75_06350</name>
</gene>